<organism evidence="4 5">
    <name type="scientific">Salinicola lusitanus</name>
    <dbReference type="NCBI Taxonomy" id="1949085"/>
    <lineage>
        <taxon>Bacteria</taxon>
        <taxon>Pseudomonadati</taxon>
        <taxon>Pseudomonadota</taxon>
        <taxon>Gammaproteobacteria</taxon>
        <taxon>Oceanospirillales</taxon>
        <taxon>Halomonadaceae</taxon>
        <taxon>Salinicola</taxon>
    </lineage>
</organism>
<accession>A0ABZ3CRD4</accession>
<evidence type="ECO:0000259" key="2">
    <source>
        <dbReference type="Pfam" id="PF11141"/>
    </source>
</evidence>
<keyword evidence="1" id="KW-0472">Membrane</keyword>
<dbReference type="RefSeq" id="WP_342588715.1">
    <property type="nucleotide sequence ID" value="NZ_CP151919.1"/>
</dbReference>
<keyword evidence="1" id="KW-1133">Transmembrane helix</keyword>
<name>A0ABZ3CRD4_9GAMM</name>
<feature type="transmembrane region" description="Helical" evidence="1">
    <location>
        <begin position="204"/>
        <end position="225"/>
    </location>
</feature>
<feature type="transmembrane region" description="Helical" evidence="1">
    <location>
        <begin position="120"/>
        <end position="141"/>
    </location>
</feature>
<gene>
    <name evidence="4" type="ORF">AAGT95_18165</name>
</gene>
<dbReference type="InterPro" id="IPR045968">
    <property type="entry name" value="DUF5924"/>
</dbReference>
<reference evidence="4 5" key="1">
    <citation type="submission" date="2024-04" db="EMBL/GenBank/DDBJ databases">
        <title>Salinicola lusitanus LLJ914,a marine bacterium isolated from the Okinawa Trough.</title>
        <authorList>
            <person name="Li J."/>
        </authorList>
    </citation>
    <scope>NUCLEOTIDE SEQUENCE [LARGE SCALE GENOMIC DNA]</scope>
    <source>
        <strain evidence="4 5">LLJ914</strain>
    </source>
</reference>
<evidence type="ECO:0000259" key="3">
    <source>
        <dbReference type="Pfam" id="PF19346"/>
    </source>
</evidence>
<evidence type="ECO:0000256" key="1">
    <source>
        <dbReference type="SAM" id="Phobius"/>
    </source>
</evidence>
<protein>
    <submittedName>
        <fullName evidence="4">DUF5924 family protein</fullName>
    </submittedName>
</protein>
<dbReference type="InterPro" id="IPR022606">
    <property type="entry name" value="DUF2914"/>
</dbReference>
<feature type="transmembrane region" description="Helical" evidence="1">
    <location>
        <begin position="25"/>
        <end position="43"/>
    </location>
</feature>
<feature type="domain" description="DUF2914" evidence="2">
    <location>
        <begin position="278"/>
        <end position="342"/>
    </location>
</feature>
<evidence type="ECO:0000313" key="5">
    <source>
        <dbReference type="Proteomes" id="UP001453229"/>
    </source>
</evidence>
<dbReference type="Pfam" id="PF19346">
    <property type="entry name" value="DUF5924"/>
    <property type="match status" value="1"/>
</dbReference>
<dbReference type="Proteomes" id="UP001453229">
    <property type="component" value="Chromosome"/>
</dbReference>
<keyword evidence="5" id="KW-1185">Reference proteome</keyword>
<evidence type="ECO:0000313" key="4">
    <source>
        <dbReference type="EMBL" id="XAD53738.1"/>
    </source>
</evidence>
<feature type="transmembrane region" description="Helical" evidence="1">
    <location>
        <begin position="49"/>
        <end position="67"/>
    </location>
</feature>
<proteinExistence type="predicted"/>
<keyword evidence="1" id="KW-0812">Transmembrane</keyword>
<feature type="transmembrane region" description="Helical" evidence="1">
    <location>
        <begin position="177"/>
        <end position="197"/>
    </location>
</feature>
<dbReference type="EMBL" id="CP151919">
    <property type="protein sequence ID" value="XAD53738.1"/>
    <property type="molecule type" value="Genomic_DNA"/>
</dbReference>
<feature type="transmembrane region" description="Helical" evidence="1">
    <location>
        <begin position="148"/>
        <end position="171"/>
    </location>
</feature>
<feature type="domain" description="DUF5924" evidence="3">
    <location>
        <begin position="13"/>
        <end position="266"/>
    </location>
</feature>
<dbReference type="Pfam" id="PF11141">
    <property type="entry name" value="DUF2914"/>
    <property type="match status" value="1"/>
</dbReference>
<sequence>MAVKETVTPSILARLEPLVTRLRRYHWAWPPIAFVLGLLGFFLVNRQQWLGGLLALGLVLTWALLIIESIASKWLSRRGRNAALPRAAATFIAQMVHQETLFFCLPFFLATTIWTSGQAVFTGLLIVCSILAILDPLYFGLSNRHRWLYFLLHSLCVFVVMLVTLPIMLSLTTGESLILAILAMMFFSLPSVLGLIRPGGITRWLAMAGLLIILGGIAWTGRTWIPPATLWLSGSALSPGFDTAARTPTGSMTLTPQALRSRGLYVYTAIRAPRGLREKIYHVWRHDGQVVERIALVIHGGRDQGYRAWTHKQNFSGEPEGRWQVDVITQTGQRIGSVRFTVAANDGATIADGRIQRPPGIPGWNIRHVLGNDGKQDD</sequence>